<dbReference type="InterPro" id="IPR053167">
    <property type="entry name" value="Spore_coat_component"/>
</dbReference>
<accession>T0HFP0</accession>
<organism evidence="3 4">
    <name type="scientific">Novosphingobium lindaniclasticum LE124</name>
    <dbReference type="NCBI Taxonomy" id="1096930"/>
    <lineage>
        <taxon>Bacteria</taxon>
        <taxon>Pseudomonadati</taxon>
        <taxon>Pseudomonadota</taxon>
        <taxon>Alphaproteobacteria</taxon>
        <taxon>Sphingomonadales</taxon>
        <taxon>Sphingomonadaceae</taxon>
        <taxon>Novosphingobium</taxon>
    </lineage>
</organism>
<dbReference type="PANTHER" id="PTHR37089:SF4">
    <property type="entry name" value="EXPORTED PROTEIN"/>
    <property type="match status" value="1"/>
</dbReference>
<evidence type="ECO:0000313" key="3">
    <source>
        <dbReference type="EMBL" id="EQB15201.1"/>
    </source>
</evidence>
<keyword evidence="4" id="KW-1185">Reference proteome</keyword>
<evidence type="ECO:0000313" key="4">
    <source>
        <dbReference type="Proteomes" id="UP000015527"/>
    </source>
</evidence>
<feature type="chain" id="PRO_5004563879" description="Spore coat protein U/FanG domain-containing protein" evidence="1">
    <location>
        <begin position="18"/>
        <end position="118"/>
    </location>
</feature>
<keyword evidence="1" id="KW-0732">Signal</keyword>
<dbReference type="PATRIC" id="fig|1096930.3.peg.2229"/>
<gene>
    <name evidence="3" type="ORF">L284_11230</name>
</gene>
<name>T0HFP0_9SPHN</name>
<proteinExistence type="predicted"/>
<reference evidence="3 4" key="1">
    <citation type="journal article" date="2013" name="Genome Announc.">
        <title>Genome Sequence of Novosphingobium lindaniclasticum LE124T, Isolated from a Hexachlorocyclohexane Dumpsite.</title>
        <authorList>
            <person name="Saxena A."/>
            <person name="Nayyar N."/>
            <person name="Sangwan N."/>
            <person name="Kumari R."/>
            <person name="Khurana J.P."/>
            <person name="Lal R."/>
        </authorList>
    </citation>
    <scope>NUCLEOTIDE SEQUENCE [LARGE SCALE GENOMIC DNA]</scope>
    <source>
        <strain evidence="3 4">LE124</strain>
    </source>
</reference>
<comment type="caution">
    <text evidence="3">The sequence shown here is derived from an EMBL/GenBank/DDBJ whole genome shotgun (WGS) entry which is preliminary data.</text>
</comment>
<dbReference type="AlphaFoldDB" id="T0HFP0"/>
<dbReference type="Pfam" id="PF05229">
    <property type="entry name" value="SCPU"/>
    <property type="match status" value="1"/>
</dbReference>
<sequence length="118" mass="11350">MPAGAALACAIVGPASAATATAPMAVTATVQSACIVAATPLAFGSYDPTSGAPKDGTSVITVTCTSGTSFTVGLNAGGTSGAGLLSFAAAVKAYGRIPAHRYVRAGAYTDTATVTVTY</sequence>
<dbReference type="EMBL" id="ATHL01000076">
    <property type="protein sequence ID" value="EQB15201.1"/>
    <property type="molecule type" value="Genomic_DNA"/>
</dbReference>
<evidence type="ECO:0000256" key="1">
    <source>
        <dbReference type="SAM" id="SignalP"/>
    </source>
</evidence>
<protein>
    <recommendedName>
        <fullName evidence="2">Spore coat protein U/FanG domain-containing protein</fullName>
    </recommendedName>
</protein>
<dbReference type="eggNOG" id="COG5430">
    <property type="taxonomic scope" value="Bacteria"/>
</dbReference>
<feature type="domain" description="Spore coat protein U/FanG" evidence="2">
    <location>
        <begin position="21"/>
        <end position="83"/>
    </location>
</feature>
<evidence type="ECO:0000259" key="2">
    <source>
        <dbReference type="Pfam" id="PF05229"/>
    </source>
</evidence>
<dbReference type="Proteomes" id="UP000015527">
    <property type="component" value="Unassembled WGS sequence"/>
</dbReference>
<feature type="signal peptide" evidence="1">
    <location>
        <begin position="1"/>
        <end position="17"/>
    </location>
</feature>
<dbReference type="RefSeq" id="WP_021234093.1">
    <property type="nucleotide sequence ID" value="NZ_ATHL01000076.1"/>
</dbReference>
<dbReference type="PANTHER" id="PTHR37089">
    <property type="entry name" value="PROTEIN U-RELATED"/>
    <property type="match status" value="1"/>
</dbReference>
<dbReference type="InterPro" id="IPR007893">
    <property type="entry name" value="Spore_coat_U/FanG"/>
</dbReference>